<dbReference type="InterPro" id="IPR006261">
    <property type="entry name" value="dGTPase"/>
</dbReference>
<dbReference type="Pfam" id="PF13286">
    <property type="entry name" value="HD_assoc"/>
    <property type="match status" value="1"/>
</dbReference>
<comment type="similarity">
    <text evidence="2">Belongs to the dGTPase family. Type 2 subfamily.</text>
</comment>
<dbReference type="CDD" id="cd00077">
    <property type="entry name" value="HDc"/>
    <property type="match status" value="1"/>
</dbReference>
<evidence type="ECO:0000313" key="4">
    <source>
        <dbReference type="EMBL" id="RJL03973.1"/>
    </source>
</evidence>
<evidence type="ECO:0000259" key="3">
    <source>
        <dbReference type="PROSITE" id="PS51831"/>
    </source>
</evidence>
<keyword evidence="1 2" id="KW-0378">Hydrolase</keyword>
<proteinExistence type="inferred from homology"/>
<gene>
    <name evidence="4" type="primary">dgt</name>
    <name evidence="4" type="ORF">D3P05_21065</name>
</gene>
<dbReference type="NCBIfam" id="NF003701">
    <property type="entry name" value="PRK05318.1"/>
    <property type="match status" value="1"/>
</dbReference>
<dbReference type="PANTHER" id="PTHR11373">
    <property type="entry name" value="DEOXYNUCLEOSIDE TRIPHOSPHATE TRIPHOSPHOHYDROLASE"/>
    <property type="match status" value="1"/>
</dbReference>
<dbReference type="Gene3D" id="1.10.3210.10">
    <property type="entry name" value="Hypothetical protein af1432"/>
    <property type="match status" value="1"/>
</dbReference>
<dbReference type="HAMAP" id="MF_01212">
    <property type="entry name" value="dGTPase_type2"/>
    <property type="match status" value="1"/>
</dbReference>
<name>A0A418ZVY8_9RHOB</name>
<evidence type="ECO:0000256" key="2">
    <source>
        <dbReference type="HAMAP-Rule" id="MF_01212"/>
    </source>
</evidence>
<dbReference type="PROSITE" id="PS51831">
    <property type="entry name" value="HD"/>
    <property type="match status" value="1"/>
</dbReference>
<evidence type="ECO:0000256" key="1">
    <source>
        <dbReference type="ARBA" id="ARBA00022801"/>
    </source>
</evidence>
<dbReference type="InterPro" id="IPR050135">
    <property type="entry name" value="dGTPase-like"/>
</dbReference>
<dbReference type="InterPro" id="IPR003607">
    <property type="entry name" value="HD/PDEase_dom"/>
</dbReference>
<organism evidence="4 5">
    <name type="scientific">Paracoccus siganidrum</name>
    <dbReference type="NCBI Taxonomy" id="1276757"/>
    <lineage>
        <taxon>Bacteria</taxon>
        <taxon>Pseudomonadati</taxon>
        <taxon>Pseudomonadota</taxon>
        <taxon>Alphaproteobacteria</taxon>
        <taxon>Rhodobacterales</taxon>
        <taxon>Paracoccaceae</taxon>
        <taxon>Paracoccus</taxon>
    </lineage>
</organism>
<dbReference type="EMBL" id="QZEW01000133">
    <property type="protein sequence ID" value="RJL03973.1"/>
    <property type="molecule type" value="Genomic_DNA"/>
</dbReference>
<dbReference type="PANTHER" id="PTHR11373:SF40">
    <property type="entry name" value="DEOXYGUANOSINETRIPHOSPHATE TRIPHOSPHOHYDROLASE-LIKE PROTEIN 2"/>
    <property type="match status" value="1"/>
</dbReference>
<dbReference type="NCBIfam" id="TIGR01353">
    <property type="entry name" value="dGTP_triPase"/>
    <property type="match status" value="1"/>
</dbReference>
<dbReference type="GO" id="GO:0006203">
    <property type="term" value="P:dGTP catabolic process"/>
    <property type="evidence" value="ECO:0007669"/>
    <property type="project" value="TreeGrafter"/>
</dbReference>
<comment type="caution">
    <text evidence="4">The sequence shown here is derived from an EMBL/GenBank/DDBJ whole genome shotgun (WGS) entry which is preliminary data.</text>
</comment>
<dbReference type="InterPro" id="IPR023023">
    <property type="entry name" value="dNTPase_2"/>
</dbReference>
<dbReference type="SUPFAM" id="SSF109604">
    <property type="entry name" value="HD-domain/PDEase-like"/>
    <property type="match status" value="1"/>
</dbReference>
<keyword evidence="5" id="KW-1185">Reference proteome</keyword>
<dbReference type="AlphaFoldDB" id="A0A418ZVY8"/>
<dbReference type="GO" id="GO:0008832">
    <property type="term" value="F:dGTPase activity"/>
    <property type="evidence" value="ECO:0007669"/>
    <property type="project" value="TreeGrafter"/>
</dbReference>
<dbReference type="RefSeq" id="WP_119900740.1">
    <property type="nucleotide sequence ID" value="NZ_QNRC01000012.1"/>
</dbReference>
<reference evidence="5" key="1">
    <citation type="submission" date="2018-09" db="EMBL/GenBank/DDBJ databases">
        <title>Paracoccus onubensis nov. sp. a moderate halophilic bacterium isolated from Gruta de las Maravillas (Aracena, Spain).</title>
        <authorList>
            <person name="Jurado V."/>
            <person name="Gutierrez-Patricio S."/>
            <person name="Gonzalez-Pimentel J.L."/>
            <person name="Miller A.Z."/>
            <person name="Laiz L."/>
            <person name="Saiz-Jimenez C."/>
        </authorList>
    </citation>
    <scope>NUCLEOTIDE SEQUENCE [LARGE SCALE GENOMIC DNA]</scope>
    <source>
        <strain evidence="5">DSM 26381</strain>
    </source>
</reference>
<dbReference type="InterPro" id="IPR026875">
    <property type="entry name" value="PHydrolase_assoc_dom"/>
</dbReference>
<evidence type="ECO:0000313" key="5">
    <source>
        <dbReference type="Proteomes" id="UP000283587"/>
    </source>
</evidence>
<dbReference type="InterPro" id="IPR006674">
    <property type="entry name" value="HD_domain"/>
</dbReference>
<accession>A0A418ZVY8</accession>
<protein>
    <recommendedName>
        <fullName evidence="2">Deoxyguanosinetriphosphate triphosphohydrolase-like protein</fullName>
    </recommendedName>
</protein>
<dbReference type="Proteomes" id="UP000283587">
    <property type="component" value="Unassembled WGS sequence"/>
</dbReference>
<sequence length="455" mass="50441">MQADPAAWLERREGWRRQDADARDEGDVDFGRVIHSASFRRLQGKTQILNLGDSDFYRTRLTHSLEVAQIAGGLVQRLRRAFPDHPAAAALPDRAMIQAIALTHDLGHPPFGHGGEVALNYCMRDRDGCQPGGFEGNGQTLRILSRLENFSANAGANLTRRSLLGVLKYPLAFSAARNPAISPRLHRGLSTLQTIDVAASTPPKCYLDSESDVVDWILAPLSPADRDAFQDSREGAEGHRKPLHKSLDCSLMDLADDIAYGVHDLEDAIALRLVTPEQFREEVTPDRCSSFVAALRRDYPGESNDPHASMVAALFGEAGSRKRHISRMVGHLITAVEFSQAPQFADPLLRWRAALPAPQAAFLAALKDFVFRRLIRSPGVQQLEFKGQRMVVALFEALESDPERLLPDEARDRLGRGEDALRVICDTLAAMTDAHLLRSYERLFAPRMGSVFDRL</sequence>
<feature type="domain" description="HD" evidence="3">
    <location>
        <begin position="60"/>
        <end position="261"/>
    </location>
</feature>
<dbReference type="Pfam" id="PF01966">
    <property type="entry name" value="HD"/>
    <property type="match status" value="1"/>
</dbReference>
<dbReference type="OrthoDB" id="9803619at2"/>
<dbReference type="NCBIfam" id="NF041026">
    <property type="entry name" value="antiphage_dGTPase"/>
    <property type="match status" value="1"/>
</dbReference>
<dbReference type="SMART" id="SM00471">
    <property type="entry name" value="HDc"/>
    <property type="match status" value="1"/>
</dbReference>